<accession>A0A0A2C420</accession>
<evidence type="ECO:0000313" key="3">
    <source>
        <dbReference type="EMBL" id="KGG19409.1"/>
    </source>
</evidence>
<evidence type="ECO:0000256" key="1">
    <source>
        <dbReference type="ARBA" id="ARBA00007689"/>
    </source>
</evidence>
<feature type="domain" description="YCII-related" evidence="2">
    <location>
        <begin position="4"/>
        <end position="86"/>
    </location>
</feature>
<dbReference type="SUPFAM" id="SSF54909">
    <property type="entry name" value="Dimeric alpha+beta barrel"/>
    <property type="match status" value="1"/>
</dbReference>
<dbReference type="InterPro" id="IPR005545">
    <property type="entry name" value="YCII"/>
</dbReference>
<sequence>MDQFVLWGSYCEDALLKRTPFREEHLQRLSLLKEKGILITLGPTKCNRYVFGIFKSGDIEYIRSLIKEDVYWREGIWTNFEIYSWTQAF</sequence>
<dbReference type="RefSeq" id="WP_036907006.1">
    <property type="nucleotide sequence ID" value="NZ_CP138967.1"/>
</dbReference>
<proteinExistence type="inferred from homology"/>
<dbReference type="InterPro" id="IPR011008">
    <property type="entry name" value="Dimeric_a/b-barrel"/>
</dbReference>
<comment type="similarity">
    <text evidence="1">Belongs to the YciI family.</text>
</comment>
<organism evidence="3 4">
    <name type="scientific">Prochlorococcus marinus str. PAC1</name>
    <dbReference type="NCBI Taxonomy" id="59924"/>
    <lineage>
        <taxon>Bacteria</taxon>
        <taxon>Bacillati</taxon>
        <taxon>Cyanobacteriota</taxon>
        <taxon>Cyanophyceae</taxon>
        <taxon>Synechococcales</taxon>
        <taxon>Prochlorococcaceae</taxon>
        <taxon>Prochlorococcus</taxon>
    </lineage>
</organism>
<dbReference type="EMBL" id="JNAX01000015">
    <property type="protein sequence ID" value="KGG19409.1"/>
    <property type="molecule type" value="Genomic_DNA"/>
</dbReference>
<dbReference type="AlphaFoldDB" id="A0A0A2C420"/>
<protein>
    <recommendedName>
        <fullName evidence="2">YCII-related domain-containing protein</fullName>
    </recommendedName>
</protein>
<gene>
    <name evidence="3" type="ORF">EV03_1791</name>
</gene>
<reference evidence="4" key="1">
    <citation type="journal article" date="2014" name="Sci. Data">
        <title>Genomes of diverse isolates of the marine cyanobacterium Prochlorococcus.</title>
        <authorList>
            <person name="Biller S."/>
            <person name="Berube P."/>
            <person name="Thompson J."/>
            <person name="Kelly L."/>
            <person name="Roggensack S."/>
            <person name="Awad L."/>
            <person name="Roache-Johnson K."/>
            <person name="Ding H."/>
            <person name="Giovannoni S.J."/>
            <person name="Moore L.R."/>
            <person name="Chisholm S.W."/>
        </authorList>
    </citation>
    <scope>NUCLEOTIDE SEQUENCE [LARGE SCALE GENOMIC DNA]</scope>
    <source>
        <strain evidence="4">PAC1</strain>
    </source>
</reference>
<dbReference type="Gene3D" id="3.30.70.1060">
    <property type="entry name" value="Dimeric alpha+beta barrel"/>
    <property type="match status" value="1"/>
</dbReference>
<comment type="caution">
    <text evidence="3">The sequence shown here is derived from an EMBL/GenBank/DDBJ whole genome shotgun (WGS) entry which is preliminary data.</text>
</comment>
<dbReference type="PANTHER" id="PTHR33606:SF3">
    <property type="entry name" value="PROTEIN YCII"/>
    <property type="match status" value="1"/>
</dbReference>
<dbReference type="PANTHER" id="PTHR33606">
    <property type="entry name" value="PROTEIN YCII"/>
    <property type="match status" value="1"/>
</dbReference>
<evidence type="ECO:0000259" key="2">
    <source>
        <dbReference type="Pfam" id="PF03795"/>
    </source>
</evidence>
<dbReference type="NCBIfam" id="NF009506">
    <property type="entry name" value="PRK12864.1"/>
    <property type="match status" value="1"/>
</dbReference>
<dbReference type="Pfam" id="PF03795">
    <property type="entry name" value="YCII"/>
    <property type="match status" value="1"/>
</dbReference>
<evidence type="ECO:0000313" key="4">
    <source>
        <dbReference type="Proteomes" id="UP000030392"/>
    </source>
</evidence>
<dbReference type="InterPro" id="IPR051807">
    <property type="entry name" value="Sec-metab_biosynth-assoc"/>
</dbReference>
<name>A0A0A2C420_PROMR</name>
<dbReference type="Proteomes" id="UP000030392">
    <property type="component" value="Unassembled WGS sequence"/>
</dbReference>